<dbReference type="InterPro" id="IPR027389">
    <property type="entry name" value="B_mannosylTrfase_Bre-3/Egh"/>
</dbReference>
<keyword evidence="2" id="KW-0472">Membrane</keyword>
<dbReference type="InParanoid" id="M0MRX5"/>
<keyword evidence="2" id="KW-0812">Transmembrane</keyword>
<dbReference type="PANTHER" id="PTHR16779">
    <property type="entry name" value="BETA-1,4-MANNOSYLTRANSFERASE EGH"/>
    <property type="match status" value="1"/>
</dbReference>
<dbReference type="STRING" id="1227455.C449_02060"/>
<evidence type="ECO:0000313" key="5">
    <source>
        <dbReference type="Proteomes" id="UP000011669"/>
    </source>
</evidence>
<feature type="transmembrane region" description="Helical" evidence="2">
    <location>
        <begin position="279"/>
        <end position="302"/>
    </location>
</feature>
<dbReference type="PANTHER" id="PTHR16779:SF1">
    <property type="entry name" value="BETA-1,4-MANNOSYLTRANSFERASE EGH"/>
    <property type="match status" value="1"/>
</dbReference>
<comment type="caution">
    <text evidence="4">The sequence shown here is derived from an EMBL/GenBank/DDBJ whole genome shotgun (WGS) entry which is preliminary data.</text>
</comment>
<evidence type="ECO:0000256" key="2">
    <source>
        <dbReference type="SAM" id="Phobius"/>
    </source>
</evidence>
<protein>
    <recommendedName>
        <fullName evidence="3">Glycosyltransferase 2-like domain-containing protein</fullName>
    </recommendedName>
</protein>
<feature type="transmembrane region" description="Helical" evidence="2">
    <location>
        <begin position="308"/>
        <end position="328"/>
    </location>
</feature>
<dbReference type="SUPFAM" id="SSF53448">
    <property type="entry name" value="Nucleotide-diphospho-sugar transferases"/>
    <property type="match status" value="1"/>
</dbReference>
<keyword evidence="5" id="KW-1185">Reference proteome</keyword>
<dbReference type="GO" id="GO:0005737">
    <property type="term" value="C:cytoplasm"/>
    <property type="evidence" value="ECO:0007669"/>
    <property type="project" value="TreeGrafter"/>
</dbReference>
<gene>
    <name evidence="4" type="ORF">C449_02060</name>
</gene>
<keyword evidence="2" id="KW-1133">Transmembrane helix</keyword>
<dbReference type="RefSeq" id="WP_006076218.1">
    <property type="nucleotide sequence ID" value="NZ_AOMD01000009.1"/>
</dbReference>
<proteinExistence type="predicted"/>
<dbReference type="Proteomes" id="UP000011669">
    <property type="component" value="Unassembled WGS sequence"/>
</dbReference>
<feature type="transmembrane region" description="Helical" evidence="2">
    <location>
        <begin position="335"/>
        <end position="360"/>
    </location>
</feature>
<dbReference type="InterPro" id="IPR029044">
    <property type="entry name" value="Nucleotide-diphossugar_trans"/>
</dbReference>
<organism evidence="4 5">
    <name type="scientific">Halococcus saccharolyticus DSM 5350</name>
    <dbReference type="NCBI Taxonomy" id="1227455"/>
    <lineage>
        <taxon>Archaea</taxon>
        <taxon>Methanobacteriati</taxon>
        <taxon>Methanobacteriota</taxon>
        <taxon>Stenosarchaea group</taxon>
        <taxon>Halobacteria</taxon>
        <taxon>Halobacteriales</taxon>
        <taxon>Halococcaceae</taxon>
        <taxon>Halococcus</taxon>
    </lineage>
</organism>
<feature type="region of interest" description="Disordered" evidence="1">
    <location>
        <begin position="400"/>
        <end position="422"/>
    </location>
</feature>
<evidence type="ECO:0000259" key="3">
    <source>
        <dbReference type="Pfam" id="PF13632"/>
    </source>
</evidence>
<sequence>MVLVLEDTLFLVMVVSLWVVLGLYGLSALWWLVETAGFSWGWRGKNRTEEWGVEDVQVRVLTIGAEAVVQGTVDSIPDGIDDVRVVSEREIDIDGATVHVVPESFDCTATNKGRALEWARRNVDCDKEYVLYLDEDTLVTGFTGLPDADFVQFTEKPLYTGSWLTYFCEVFRVGYQFEQYGFHRLSYPLYAWGGGIAVRHSIEQQITWDVATITEDTNFIWRAADRSEVSYRLVDARFRNQAPPSLRAMIKQRRRWMSGTVRDGSLLPRRYRPLYLTRAIAWGFSPVVPALVAAATFLPNAFPYRRLYTVLSIGLFGILFVYMFAGVVGYRKHPVLWPVFVVLTPLAALFHAVGALWGIVRPIERFEVTEKVSPTEIEVEHPELEPGAIADHDGTERLVRESTDEYSWTPLDDDGEWLTDDD</sequence>
<dbReference type="GO" id="GO:0019187">
    <property type="term" value="F:beta-1,4-mannosyltransferase activity"/>
    <property type="evidence" value="ECO:0007669"/>
    <property type="project" value="InterPro"/>
</dbReference>
<dbReference type="EMBL" id="AOMD01000009">
    <property type="protein sequence ID" value="EMA47210.1"/>
    <property type="molecule type" value="Genomic_DNA"/>
</dbReference>
<name>M0MRX5_9EURY</name>
<feature type="compositionally biased region" description="Acidic residues" evidence="1">
    <location>
        <begin position="411"/>
        <end position="422"/>
    </location>
</feature>
<dbReference type="PATRIC" id="fig|1227455.4.peg.420"/>
<dbReference type="OrthoDB" id="55818at2157"/>
<dbReference type="InterPro" id="IPR001173">
    <property type="entry name" value="Glyco_trans_2-like"/>
</dbReference>
<reference evidence="4 5" key="1">
    <citation type="journal article" date="2014" name="PLoS Genet.">
        <title>Phylogenetically driven sequencing of extremely halophilic archaea reveals strategies for static and dynamic osmo-response.</title>
        <authorList>
            <person name="Becker E.A."/>
            <person name="Seitzer P.M."/>
            <person name="Tritt A."/>
            <person name="Larsen D."/>
            <person name="Krusor M."/>
            <person name="Yao A.I."/>
            <person name="Wu D."/>
            <person name="Madern D."/>
            <person name="Eisen J.A."/>
            <person name="Darling A.E."/>
            <person name="Facciotti M.T."/>
        </authorList>
    </citation>
    <scope>NUCLEOTIDE SEQUENCE [LARGE SCALE GENOMIC DNA]</scope>
    <source>
        <strain evidence="4 5">DSM 5350</strain>
    </source>
</reference>
<feature type="domain" description="Glycosyltransferase 2-like" evidence="3">
    <location>
        <begin position="129"/>
        <end position="318"/>
    </location>
</feature>
<feature type="transmembrane region" description="Helical" evidence="2">
    <location>
        <begin position="12"/>
        <end position="33"/>
    </location>
</feature>
<evidence type="ECO:0000256" key="1">
    <source>
        <dbReference type="SAM" id="MobiDB-lite"/>
    </source>
</evidence>
<dbReference type="Pfam" id="PF13632">
    <property type="entry name" value="Glyco_trans_2_3"/>
    <property type="match status" value="1"/>
</dbReference>
<dbReference type="AlphaFoldDB" id="M0MRX5"/>
<accession>M0MRX5</accession>
<evidence type="ECO:0000313" key="4">
    <source>
        <dbReference type="EMBL" id="EMA47210.1"/>
    </source>
</evidence>